<sequence>MAPACVDISQLTAGTAAQREAAAGLLLQSLTSCGYAKLINHGVSDEEVEELFRLYRKGLLKTEMKEKLSDAREHWDQGSVLDKEFANIWPEESVLPGFRPIMESAYAKLEGVSHTVLEALETASGIPRGSFTDKCTHKNNASEFRFNHYPPVSVAEIKAGAVGRIWPHFDLGVITLLFQDSVGGLEFGNRDQPGTFERVPCGRPSEIILNVSETLQRWSNSVIAAGLHRVSLPLEMEDQDTGMLPERYSIAYFTKADRNASVGPLKEFTAQTGEQLFEDMTAIEYHKSRLLSAY</sequence>
<dbReference type="OrthoDB" id="288590at2759"/>
<dbReference type="InParanoid" id="A0A2P5I065"/>
<keyword evidence="2" id="KW-0560">Oxidoreductase</keyword>
<evidence type="ECO:0000313" key="5">
    <source>
        <dbReference type="Proteomes" id="UP000094444"/>
    </source>
</evidence>
<dbReference type="InterPro" id="IPR050231">
    <property type="entry name" value="Iron_ascorbate_oxido_reductase"/>
</dbReference>
<dbReference type="InterPro" id="IPR044861">
    <property type="entry name" value="IPNS-like_FE2OG_OXY"/>
</dbReference>
<keyword evidence="2" id="KW-0479">Metal-binding</keyword>
<dbReference type="Gene3D" id="2.60.120.330">
    <property type="entry name" value="B-lactam Antibiotic, Isopenicillin N Synthase, Chain"/>
    <property type="match status" value="1"/>
</dbReference>
<reference evidence="4" key="1">
    <citation type="submission" date="2017-09" db="EMBL/GenBank/DDBJ databases">
        <title>Polyketide synthases of a Diaporthe helianthi virulent isolate.</title>
        <authorList>
            <person name="Baroncelli R."/>
        </authorList>
    </citation>
    <scope>NUCLEOTIDE SEQUENCE [LARGE SCALE GENOMIC DNA]</scope>
    <source>
        <strain evidence="4">7/96</strain>
    </source>
</reference>
<protein>
    <submittedName>
        <fullName evidence="4">Oxidoreductase</fullName>
    </submittedName>
</protein>
<evidence type="ECO:0000313" key="4">
    <source>
        <dbReference type="EMBL" id="POS75876.1"/>
    </source>
</evidence>
<dbReference type="InterPro" id="IPR027443">
    <property type="entry name" value="IPNS-like_sf"/>
</dbReference>
<dbReference type="AlphaFoldDB" id="A0A2P5I065"/>
<dbReference type="PROSITE" id="PS51471">
    <property type="entry name" value="FE2OG_OXY"/>
    <property type="match status" value="1"/>
</dbReference>
<accession>A0A2P5I065</accession>
<evidence type="ECO:0000256" key="2">
    <source>
        <dbReference type="RuleBase" id="RU003682"/>
    </source>
</evidence>
<comment type="similarity">
    <text evidence="1 2">Belongs to the iron/ascorbate-dependent oxidoreductase family.</text>
</comment>
<dbReference type="SUPFAM" id="SSF51197">
    <property type="entry name" value="Clavaminate synthase-like"/>
    <property type="match status" value="1"/>
</dbReference>
<feature type="domain" description="Fe2OG dioxygenase" evidence="3">
    <location>
        <begin position="140"/>
        <end position="256"/>
    </location>
</feature>
<evidence type="ECO:0000256" key="1">
    <source>
        <dbReference type="ARBA" id="ARBA00008056"/>
    </source>
</evidence>
<dbReference type="STRING" id="158607.A0A2P5I065"/>
<dbReference type="GO" id="GO:0046872">
    <property type="term" value="F:metal ion binding"/>
    <property type="evidence" value="ECO:0007669"/>
    <property type="project" value="UniProtKB-KW"/>
</dbReference>
<dbReference type="Pfam" id="PF03171">
    <property type="entry name" value="2OG-FeII_Oxy"/>
    <property type="match status" value="1"/>
</dbReference>
<dbReference type="PANTHER" id="PTHR47990">
    <property type="entry name" value="2-OXOGLUTARATE (2OG) AND FE(II)-DEPENDENT OXYGENASE SUPERFAMILY PROTEIN-RELATED"/>
    <property type="match status" value="1"/>
</dbReference>
<dbReference type="GO" id="GO:0016491">
    <property type="term" value="F:oxidoreductase activity"/>
    <property type="evidence" value="ECO:0007669"/>
    <property type="project" value="UniProtKB-KW"/>
</dbReference>
<name>A0A2P5I065_DIAHE</name>
<organism evidence="4 5">
    <name type="scientific">Diaporthe helianthi</name>
    <dbReference type="NCBI Taxonomy" id="158607"/>
    <lineage>
        <taxon>Eukaryota</taxon>
        <taxon>Fungi</taxon>
        <taxon>Dikarya</taxon>
        <taxon>Ascomycota</taxon>
        <taxon>Pezizomycotina</taxon>
        <taxon>Sordariomycetes</taxon>
        <taxon>Sordariomycetidae</taxon>
        <taxon>Diaporthales</taxon>
        <taxon>Diaporthaceae</taxon>
        <taxon>Diaporthe</taxon>
    </lineage>
</organism>
<gene>
    <name evidence="4" type="ORF">DHEL01_v205732</name>
</gene>
<keyword evidence="2" id="KW-0408">Iron</keyword>
<proteinExistence type="inferred from homology"/>
<comment type="caution">
    <text evidence="4">The sequence shown here is derived from an EMBL/GenBank/DDBJ whole genome shotgun (WGS) entry which is preliminary data.</text>
</comment>
<dbReference type="InterPro" id="IPR005123">
    <property type="entry name" value="Oxoglu/Fe-dep_dioxygenase_dom"/>
</dbReference>
<dbReference type="EMBL" id="MAVT02000433">
    <property type="protein sequence ID" value="POS75876.1"/>
    <property type="molecule type" value="Genomic_DNA"/>
</dbReference>
<dbReference type="Proteomes" id="UP000094444">
    <property type="component" value="Unassembled WGS sequence"/>
</dbReference>
<keyword evidence="5" id="KW-1185">Reference proteome</keyword>
<evidence type="ECO:0000259" key="3">
    <source>
        <dbReference type="PROSITE" id="PS51471"/>
    </source>
</evidence>